<evidence type="ECO:0000256" key="2">
    <source>
        <dbReference type="ARBA" id="ARBA00022737"/>
    </source>
</evidence>
<keyword evidence="7" id="KW-1185">Reference proteome</keyword>
<feature type="region of interest" description="Disordered" evidence="4">
    <location>
        <begin position="197"/>
        <end position="234"/>
    </location>
</feature>
<reference evidence="6" key="2">
    <citation type="submission" date="2025-09" db="UniProtKB">
        <authorList>
            <consortium name="Ensembl"/>
        </authorList>
    </citation>
    <scope>IDENTIFICATION</scope>
</reference>
<proteinExistence type="inferred from homology"/>
<dbReference type="InterPro" id="IPR036770">
    <property type="entry name" value="Ankyrin_rpt-contain_sf"/>
</dbReference>
<comment type="similarity">
    <text evidence="1">Belongs to the ANKRD34 family.</text>
</comment>
<keyword evidence="2" id="KW-0677">Repeat</keyword>
<keyword evidence="5" id="KW-0732">Signal</keyword>
<keyword evidence="3" id="KW-0040">ANK repeat</keyword>
<evidence type="ECO:0000256" key="5">
    <source>
        <dbReference type="SAM" id="SignalP"/>
    </source>
</evidence>
<reference evidence="6" key="1">
    <citation type="submission" date="2025-08" db="UniProtKB">
        <authorList>
            <consortium name="Ensembl"/>
        </authorList>
    </citation>
    <scope>IDENTIFICATION</scope>
</reference>
<evidence type="ECO:0000313" key="6">
    <source>
        <dbReference type="Ensembl" id="ENSNMLP00000033015.1"/>
    </source>
</evidence>
<dbReference type="AlphaFoldDB" id="A0A8C6U9H3"/>
<dbReference type="PANTHER" id="PTHR24156:SF3">
    <property type="entry name" value="ANKYRIN REPEAT DOMAIN-CONTAINING PROTEIN 34C-LIKE"/>
    <property type="match status" value="1"/>
</dbReference>
<dbReference type="PANTHER" id="PTHR24156">
    <property type="entry name" value="ANK_REP_REGION DOMAIN-CONTAINING PROTEIN"/>
    <property type="match status" value="1"/>
</dbReference>
<dbReference type="InterPro" id="IPR042637">
    <property type="entry name" value="AN34A/B/C"/>
</dbReference>
<name>A0A8C6U9H3_9GOBI</name>
<feature type="signal peptide" evidence="5">
    <location>
        <begin position="1"/>
        <end position="21"/>
    </location>
</feature>
<sequence length="416" mass="44697">LVKLLVCSLFFNLQFFGSSVSRFLRYLLDCGADPNIQDSGGRSSLVHAVLEGVEPQTLSLLLSRGADPSLPDRHGCSALVHAVRGGDRGTLRLLVDACRARGRRSSSSPATACTRQQLLNVPPPLDQQGEHSSLCCDCQYRFPPQGASASTSPQPGSPLLGAHGTASISKHYIYKRCSIDTRDSIVSALQGLSDQPQGALQSLSDQPQGALQSLSDQPQGALLPEQTRGRSALGRKMSYDSATASRPDFQRETNLLKSDSAVSGLENVICRRNIGVDHYSSDSQLARGGVGGANLNCKTTRKLDGKSSPMEKRSTLERRGSGALLLDHIAHTRPGFLPPLNPHAPIPHIGVSAAASACVAYPCGRRSSLTLSKPAPTLLAPSFPKDLNAKKTLWRRHSMQSEQIRQLSDFEETFSR</sequence>
<accession>A0A8C6U9H3</accession>
<dbReference type="SUPFAM" id="SSF48403">
    <property type="entry name" value="Ankyrin repeat"/>
    <property type="match status" value="1"/>
</dbReference>
<evidence type="ECO:0000256" key="4">
    <source>
        <dbReference type="SAM" id="MobiDB-lite"/>
    </source>
</evidence>
<organism evidence="6 7">
    <name type="scientific">Neogobius melanostomus</name>
    <name type="common">round goby</name>
    <dbReference type="NCBI Taxonomy" id="47308"/>
    <lineage>
        <taxon>Eukaryota</taxon>
        <taxon>Metazoa</taxon>
        <taxon>Chordata</taxon>
        <taxon>Craniata</taxon>
        <taxon>Vertebrata</taxon>
        <taxon>Euteleostomi</taxon>
        <taxon>Actinopterygii</taxon>
        <taxon>Neopterygii</taxon>
        <taxon>Teleostei</taxon>
        <taxon>Neoteleostei</taxon>
        <taxon>Acanthomorphata</taxon>
        <taxon>Gobiaria</taxon>
        <taxon>Gobiiformes</taxon>
        <taxon>Gobioidei</taxon>
        <taxon>Gobiidae</taxon>
        <taxon>Benthophilinae</taxon>
        <taxon>Neogobiini</taxon>
        <taxon>Neogobius</taxon>
    </lineage>
</organism>
<dbReference type="Ensembl" id="ENSNMLT00000036750.1">
    <property type="protein sequence ID" value="ENSNMLP00000033015.1"/>
    <property type="gene ID" value="ENSNMLG00000020593.1"/>
</dbReference>
<evidence type="ECO:0000256" key="1">
    <source>
        <dbReference type="ARBA" id="ARBA00010029"/>
    </source>
</evidence>
<dbReference type="Gene3D" id="1.25.40.20">
    <property type="entry name" value="Ankyrin repeat-containing domain"/>
    <property type="match status" value="1"/>
</dbReference>
<feature type="chain" id="PRO_5034596077" evidence="5">
    <location>
        <begin position="22"/>
        <end position="416"/>
    </location>
</feature>
<evidence type="ECO:0000256" key="3">
    <source>
        <dbReference type="ARBA" id="ARBA00023043"/>
    </source>
</evidence>
<evidence type="ECO:0000313" key="7">
    <source>
        <dbReference type="Proteomes" id="UP000694523"/>
    </source>
</evidence>
<dbReference type="Proteomes" id="UP000694523">
    <property type="component" value="Unplaced"/>
</dbReference>
<dbReference type="InterPro" id="IPR002110">
    <property type="entry name" value="Ankyrin_rpt"/>
</dbReference>
<dbReference type="Pfam" id="PF12796">
    <property type="entry name" value="Ank_2"/>
    <property type="match status" value="1"/>
</dbReference>
<feature type="compositionally biased region" description="Polar residues" evidence="4">
    <location>
        <begin position="197"/>
        <end position="218"/>
    </location>
</feature>
<protein>
    <submittedName>
        <fullName evidence="6">Uncharacterized protein</fullName>
    </submittedName>
</protein>